<dbReference type="EMBL" id="PFOB01000063">
    <property type="protein sequence ID" value="PIZ62207.1"/>
    <property type="molecule type" value="Genomic_DNA"/>
</dbReference>
<comment type="caution">
    <text evidence="1">The sequence shown here is derived from an EMBL/GenBank/DDBJ whole genome shotgun (WGS) entry which is preliminary data.</text>
</comment>
<gene>
    <name evidence="1" type="ORF">COY16_04985</name>
</gene>
<accession>A0A2M7TWJ0</accession>
<dbReference type="Proteomes" id="UP000228503">
    <property type="component" value="Unassembled WGS sequence"/>
</dbReference>
<evidence type="ECO:0000313" key="2">
    <source>
        <dbReference type="Proteomes" id="UP000228503"/>
    </source>
</evidence>
<name>A0A2M7TWJ0_9BACT</name>
<protein>
    <submittedName>
        <fullName evidence="1">Uncharacterized protein</fullName>
    </submittedName>
</protein>
<sequence>MKSTHYDKLKPSIDALRTITKHVAYLQYHKKDEMFRKRHAVPPKATKNKIDEWFEKLTGDVKKYEAYRKDLTNIFIELGCSDNEKDSIEMFLLYGDPIISSIDLSRIRINDPWQGIWIRVDEITDNAIKKEIEKVKFISPDAIIKDRQWTRPWDILRYFRIYKLIQKGSSYKKIANTLSEEIQKHPDSNRDDMVTLEKVKRVKRYYKKSLQ</sequence>
<organism evidence="1 2">
    <name type="scientific">Candidatus Roizmanbacteria bacterium CG_4_10_14_0_2_um_filter_39_13</name>
    <dbReference type="NCBI Taxonomy" id="1974825"/>
    <lineage>
        <taxon>Bacteria</taxon>
        <taxon>Candidatus Roizmaniibacteriota</taxon>
    </lineage>
</organism>
<reference evidence="2" key="1">
    <citation type="submission" date="2017-09" db="EMBL/GenBank/DDBJ databases">
        <title>Depth-based differentiation of microbial function through sediment-hosted aquifers and enrichment of novel symbionts in the deep terrestrial subsurface.</title>
        <authorList>
            <person name="Probst A.J."/>
            <person name="Ladd B."/>
            <person name="Jarett J.K."/>
            <person name="Geller-Mcgrath D.E."/>
            <person name="Sieber C.M.K."/>
            <person name="Emerson J.B."/>
            <person name="Anantharaman K."/>
            <person name="Thomas B.C."/>
            <person name="Malmstrom R."/>
            <person name="Stieglmeier M."/>
            <person name="Klingl A."/>
            <person name="Woyke T."/>
            <person name="Ryan C.M."/>
            <person name="Banfield J.F."/>
        </authorList>
    </citation>
    <scope>NUCLEOTIDE SEQUENCE [LARGE SCALE GENOMIC DNA]</scope>
</reference>
<dbReference type="AlphaFoldDB" id="A0A2M7TWJ0"/>
<proteinExistence type="predicted"/>
<evidence type="ECO:0000313" key="1">
    <source>
        <dbReference type="EMBL" id="PIZ62207.1"/>
    </source>
</evidence>